<reference evidence="1" key="2">
    <citation type="journal article" date="2022" name="New Phytol.">
        <title>Evolutionary transition to the ectomycorrhizal habit in the genomes of a hyperdiverse lineage of mushroom-forming fungi.</title>
        <authorList>
            <person name="Looney B."/>
            <person name="Miyauchi S."/>
            <person name="Morin E."/>
            <person name="Drula E."/>
            <person name="Courty P.E."/>
            <person name="Kohler A."/>
            <person name="Kuo A."/>
            <person name="LaButti K."/>
            <person name="Pangilinan J."/>
            <person name="Lipzen A."/>
            <person name="Riley R."/>
            <person name="Andreopoulos W."/>
            <person name="He G."/>
            <person name="Johnson J."/>
            <person name="Nolan M."/>
            <person name="Tritt A."/>
            <person name="Barry K.W."/>
            <person name="Grigoriev I.V."/>
            <person name="Nagy L.G."/>
            <person name="Hibbett D."/>
            <person name="Henrissat B."/>
            <person name="Matheny P.B."/>
            <person name="Labbe J."/>
            <person name="Martin F.M."/>
        </authorList>
    </citation>
    <scope>NUCLEOTIDE SEQUENCE</scope>
    <source>
        <strain evidence="1">FP105234-sp</strain>
    </source>
</reference>
<protein>
    <submittedName>
        <fullName evidence="1">Uncharacterized protein</fullName>
    </submittedName>
</protein>
<comment type="caution">
    <text evidence="1">The sequence shown here is derived from an EMBL/GenBank/DDBJ whole genome shotgun (WGS) entry which is preliminary data.</text>
</comment>
<keyword evidence="2" id="KW-1185">Reference proteome</keyword>
<evidence type="ECO:0000313" key="1">
    <source>
        <dbReference type="EMBL" id="KAI0044821.1"/>
    </source>
</evidence>
<name>A0ACB8RME7_9AGAM</name>
<accession>A0ACB8RME7</accession>
<reference evidence="1" key="1">
    <citation type="submission" date="2021-02" db="EMBL/GenBank/DDBJ databases">
        <authorList>
            <consortium name="DOE Joint Genome Institute"/>
            <person name="Ahrendt S."/>
            <person name="Looney B.P."/>
            <person name="Miyauchi S."/>
            <person name="Morin E."/>
            <person name="Drula E."/>
            <person name="Courty P.E."/>
            <person name="Chicoki N."/>
            <person name="Fauchery L."/>
            <person name="Kohler A."/>
            <person name="Kuo A."/>
            <person name="Labutti K."/>
            <person name="Pangilinan J."/>
            <person name="Lipzen A."/>
            <person name="Riley R."/>
            <person name="Andreopoulos W."/>
            <person name="He G."/>
            <person name="Johnson J."/>
            <person name="Barry K.W."/>
            <person name="Grigoriev I.V."/>
            <person name="Nagy L."/>
            <person name="Hibbett D."/>
            <person name="Henrissat B."/>
            <person name="Matheny P.B."/>
            <person name="Labbe J."/>
            <person name="Martin F."/>
        </authorList>
    </citation>
    <scope>NUCLEOTIDE SEQUENCE</scope>
    <source>
        <strain evidence="1">FP105234-sp</strain>
    </source>
</reference>
<organism evidence="1 2">
    <name type="scientific">Auriscalpium vulgare</name>
    <dbReference type="NCBI Taxonomy" id="40419"/>
    <lineage>
        <taxon>Eukaryota</taxon>
        <taxon>Fungi</taxon>
        <taxon>Dikarya</taxon>
        <taxon>Basidiomycota</taxon>
        <taxon>Agaricomycotina</taxon>
        <taxon>Agaricomycetes</taxon>
        <taxon>Russulales</taxon>
        <taxon>Auriscalpiaceae</taxon>
        <taxon>Auriscalpium</taxon>
    </lineage>
</organism>
<dbReference type="EMBL" id="MU275970">
    <property type="protein sequence ID" value="KAI0044821.1"/>
    <property type="molecule type" value="Genomic_DNA"/>
</dbReference>
<dbReference type="Proteomes" id="UP000814033">
    <property type="component" value="Unassembled WGS sequence"/>
</dbReference>
<proteinExistence type="predicted"/>
<evidence type="ECO:0000313" key="2">
    <source>
        <dbReference type="Proteomes" id="UP000814033"/>
    </source>
</evidence>
<sequence>MKSRLSKRIVIATASTLRLRQRAWWAICFSICPRRTALRVLSLPSMAVMAMKGCCRWRQPSSTVAFAFFSRKNVMDIPLYPEPQFPVLVSPNVATSDETVNSTIYLPALVSLTSLPLSALVLTICRLSSVKISVVR</sequence>
<gene>
    <name evidence="1" type="ORF">FA95DRAFT_213654</name>
</gene>